<evidence type="ECO:0000256" key="13">
    <source>
        <dbReference type="HAMAP-Rule" id="MF_00281"/>
    </source>
</evidence>
<dbReference type="Proteomes" id="UP001058120">
    <property type="component" value="Chromosome"/>
</dbReference>
<dbReference type="PANTHER" id="PTHR11538">
    <property type="entry name" value="PHENYLALANYL-TRNA SYNTHETASE"/>
    <property type="match status" value="1"/>
</dbReference>
<dbReference type="InterPro" id="IPR004529">
    <property type="entry name" value="Phe-tRNA-synth_IIc_asu"/>
</dbReference>
<dbReference type="EMBL" id="CP065938">
    <property type="protein sequence ID" value="UWX05801.1"/>
    <property type="molecule type" value="Genomic_DNA"/>
</dbReference>
<evidence type="ECO:0000256" key="8">
    <source>
        <dbReference type="ARBA" id="ARBA00022840"/>
    </source>
</evidence>
<evidence type="ECO:0000256" key="1">
    <source>
        <dbReference type="ARBA" id="ARBA00004496"/>
    </source>
</evidence>
<dbReference type="InterPro" id="IPR002319">
    <property type="entry name" value="Phenylalanyl-tRNA_Synthase"/>
</dbReference>
<evidence type="ECO:0000256" key="3">
    <source>
        <dbReference type="ARBA" id="ARBA00011209"/>
    </source>
</evidence>
<comment type="subcellular location">
    <subcellularLocation>
        <location evidence="1 13">Cytoplasm</location>
    </subcellularLocation>
</comment>
<dbReference type="CDD" id="cd00496">
    <property type="entry name" value="PheRS_alpha_core"/>
    <property type="match status" value="1"/>
</dbReference>
<dbReference type="InterPro" id="IPR004188">
    <property type="entry name" value="Phe-tRNA_ligase_II_N"/>
</dbReference>
<keyword evidence="11 13" id="KW-0030">Aminoacyl-tRNA synthetase</keyword>
<dbReference type="Gene3D" id="3.30.930.10">
    <property type="entry name" value="Bira Bifunctional Protein, Domain 2"/>
    <property type="match status" value="1"/>
</dbReference>
<dbReference type="Pfam" id="PF02912">
    <property type="entry name" value="Phe_tRNA-synt_N"/>
    <property type="match status" value="1"/>
</dbReference>
<gene>
    <name evidence="13 15" type="primary">pheS</name>
    <name evidence="15" type="ORF">JBF11_00265</name>
</gene>
<comment type="catalytic activity">
    <reaction evidence="12 13">
        <text>tRNA(Phe) + L-phenylalanine + ATP = L-phenylalanyl-tRNA(Phe) + AMP + diphosphate + H(+)</text>
        <dbReference type="Rhea" id="RHEA:19413"/>
        <dbReference type="Rhea" id="RHEA-COMP:9668"/>
        <dbReference type="Rhea" id="RHEA-COMP:9699"/>
        <dbReference type="ChEBI" id="CHEBI:15378"/>
        <dbReference type="ChEBI" id="CHEBI:30616"/>
        <dbReference type="ChEBI" id="CHEBI:33019"/>
        <dbReference type="ChEBI" id="CHEBI:58095"/>
        <dbReference type="ChEBI" id="CHEBI:78442"/>
        <dbReference type="ChEBI" id="CHEBI:78531"/>
        <dbReference type="ChEBI" id="CHEBI:456215"/>
        <dbReference type="EC" id="6.1.1.20"/>
    </reaction>
</comment>
<accession>A0ABY5Y146</accession>
<evidence type="ECO:0000256" key="10">
    <source>
        <dbReference type="ARBA" id="ARBA00022917"/>
    </source>
</evidence>
<comment type="similarity">
    <text evidence="2 13">Belongs to the class-II aminoacyl-tRNA synthetase family. Phe-tRNA synthetase alpha subunit type 1 subfamily.</text>
</comment>
<evidence type="ECO:0000256" key="5">
    <source>
        <dbReference type="ARBA" id="ARBA00022598"/>
    </source>
</evidence>
<dbReference type="SUPFAM" id="SSF55681">
    <property type="entry name" value="Class II aaRS and biotin synthetases"/>
    <property type="match status" value="1"/>
</dbReference>
<protein>
    <recommendedName>
        <fullName evidence="13">Phenylalanine--tRNA ligase alpha subunit</fullName>
        <ecNumber evidence="13">6.1.1.20</ecNumber>
    </recommendedName>
    <alternativeName>
        <fullName evidence="13">Phenylalanyl-tRNA synthetase alpha subunit</fullName>
        <shortName evidence="13">PheRS</shortName>
    </alternativeName>
</protein>
<feature type="binding site" evidence="13">
    <location>
        <position position="253"/>
    </location>
    <ligand>
        <name>Mg(2+)</name>
        <dbReference type="ChEBI" id="CHEBI:18420"/>
        <note>shared with beta subunit</note>
    </ligand>
</feature>
<dbReference type="InterPro" id="IPR022911">
    <property type="entry name" value="Phe_tRNA_ligase_alpha1_bac"/>
</dbReference>
<keyword evidence="8 13" id="KW-0067">ATP-binding</keyword>
<evidence type="ECO:0000256" key="11">
    <source>
        <dbReference type="ARBA" id="ARBA00023146"/>
    </source>
</evidence>
<dbReference type="PROSITE" id="PS50862">
    <property type="entry name" value="AA_TRNA_LIGASE_II"/>
    <property type="match status" value="1"/>
</dbReference>
<comment type="subunit">
    <text evidence="3 13">Tetramer of two alpha and two beta subunits.</text>
</comment>
<dbReference type="PANTHER" id="PTHR11538:SF41">
    <property type="entry name" value="PHENYLALANINE--TRNA LIGASE, MITOCHONDRIAL"/>
    <property type="match status" value="1"/>
</dbReference>
<evidence type="ECO:0000256" key="2">
    <source>
        <dbReference type="ARBA" id="ARBA00010207"/>
    </source>
</evidence>
<sequence length="348" mass="38851">MDIQSQLGNLANELEKALAAISSLQELEAQRVNFLGRKGHLAQIMSRLPELSPEERPAFGQAANAVKNKLTAMLEERRISMEQEKEAALLANFDATLPGRKPWQGSLHPITRAMEEVTSVFQNMGYQIVTGPEVDTDFHCFEALNMPPEHPARDMQDTLYIQDKVVLRTHTSTMQVRTMLKNKPPLAIIAPGKVYRRDSDLTHTPMFHQIEGLVVDKHITMADLRGTLTAFLQTVFGKQTKVRFRPSFFPFTEPSVEVDMSCTQCAGKGHLADGSPCRICKTTGWLEILGAGMVDPAVFESVGYDPKEITGFAFGLGVERIAMLKYGITDLRINFENDMRYLSQFTGA</sequence>
<comment type="cofactor">
    <cofactor evidence="13">
        <name>Mg(2+)</name>
        <dbReference type="ChEBI" id="CHEBI:18420"/>
    </cofactor>
    <text evidence="13">Binds 2 magnesium ions per tetramer.</text>
</comment>
<reference evidence="15" key="1">
    <citation type="submission" date="2020-12" db="EMBL/GenBank/DDBJ databases">
        <title>Taurinivorans muris gen. nov., sp. nov., fundamental and realized metabolic niche of a ubiquitous sulfidogenic bacterium in the murine intestine.</title>
        <authorList>
            <person name="Ye H."/>
            <person name="Hanson B.T."/>
            <person name="Loy A."/>
        </authorList>
    </citation>
    <scope>NUCLEOTIDE SEQUENCE</scope>
    <source>
        <strain evidence="15">LT0009</strain>
    </source>
</reference>
<dbReference type="HAMAP" id="MF_00281">
    <property type="entry name" value="Phe_tRNA_synth_alpha1"/>
    <property type="match status" value="1"/>
</dbReference>
<feature type="domain" description="Aminoacyl-transfer RNA synthetases class-II family profile" evidence="14">
    <location>
        <begin position="117"/>
        <end position="324"/>
    </location>
</feature>
<name>A0ABY5Y146_9BACT</name>
<evidence type="ECO:0000259" key="14">
    <source>
        <dbReference type="PROSITE" id="PS50862"/>
    </source>
</evidence>
<dbReference type="Pfam" id="PF01409">
    <property type="entry name" value="tRNA-synt_2d"/>
    <property type="match status" value="1"/>
</dbReference>
<dbReference type="GO" id="GO:0004826">
    <property type="term" value="F:phenylalanine-tRNA ligase activity"/>
    <property type="evidence" value="ECO:0007669"/>
    <property type="project" value="UniProtKB-EC"/>
</dbReference>
<dbReference type="InterPro" id="IPR010978">
    <property type="entry name" value="tRNA-bd_arm"/>
</dbReference>
<evidence type="ECO:0000256" key="6">
    <source>
        <dbReference type="ARBA" id="ARBA00022723"/>
    </source>
</evidence>
<evidence type="ECO:0000256" key="7">
    <source>
        <dbReference type="ARBA" id="ARBA00022741"/>
    </source>
</evidence>
<evidence type="ECO:0000256" key="9">
    <source>
        <dbReference type="ARBA" id="ARBA00022842"/>
    </source>
</evidence>
<keyword evidence="4 13" id="KW-0963">Cytoplasm</keyword>
<evidence type="ECO:0000313" key="16">
    <source>
        <dbReference type="Proteomes" id="UP001058120"/>
    </source>
</evidence>
<organism evidence="15 16">
    <name type="scientific">Taurinivorans muris</name>
    <dbReference type="NCBI Taxonomy" id="2787751"/>
    <lineage>
        <taxon>Bacteria</taxon>
        <taxon>Pseudomonadati</taxon>
        <taxon>Thermodesulfobacteriota</taxon>
        <taxon>Desulfovibrionia</taxon>
        <taxon>Desulfovibrionales</taxon>
        <taxon>Desulfovibrionaceae</taxon>
        <taxon>Taurinivorans</taxon>
    </lineage>
</organism>
<evidence type="ECO:0000256" key="12">
    <source>
        <dbReference type="ARBA" id="ARBA00049255"/>
    </source>
</evidence>
<evidence type="ECO:0000256" key="4">
    <source>
        <dbReference type="ARBA" id="ARBA00022490"/>
    </source>
</evidence>
<dbReference type="RefSeq" id="WP_334315391.1">
    <property type="nucleotide sequence ID" value="NZ_CP065938.1"/>
</dbReference>
<dbReference type="EC" id="6.1.1.20" evidence="13"/>
<dbReference type="NCBIfam" id="TIGR00468">
    <property type="entry name" value="pheS"/>
    <property type="match status" value="1"/>
</dbReference>
<keyword evidence="16" id="KW-1185">Reference proteome</keyword>
<proteinExistence type="inferred from homology"/>
<keyword evidence="10 13" id="KW-0648">Protein biosynthesis</keyword>
<keyword evidence="7 13" id="KW-0547">Nucleotide-binding</keyword>
<dbReference type="InterPro" id="IPR045864">
    <property type="entry name" value="aa-tRNA-synth_II/BPL/LPL"/>
</dbReference>
<keyword evidence="6 13" id="KW-0479">Metal-binding</keyword>
<dbReference type="InterPro" id="IPR006195">
    <property type="entry name" value="aa-tRNA-synth_II"/>
</dbReference>
<evidence type="ECO:0000313" key="15">
    <source>
        <dbReference type="EMBL" id="UWX05801.1"/>
    </source>
</evidence>
<dbReference type="SUPFAM" id="SSF46589">
    <property type="entry name" value="tRNA-binding arm"/>
    <property type="match status" value="1"/>
</dbReference>
<keyword evidence="5 13" id="KW-0436">Ligase</keyword>
<keyword evidence="9 13" id="KW-0460">Magnesium</keyword>